<name>A0A6A6K3F3_HEVBR</name>
<dbReference type="Proteomes" id="UP000467840">
    <property type="component" value="Unassembled WGS sequence"/>
</dbReference>
<proteinExistence type="predicted"/>
<gene>
    <name evidence="2" type="ORF">GH714_043225</name>
</gene>
<dbReference type="PANTHER" id="PTHR46567:SF1">
    <property type="entry name" value="MEDIATOR OF RNA POLYMERASE II TRANSCRIPTION SUBUNIT 12"/>
    <property type="match status" value="1"/>
</dbReference>
<evidence type="ECO:0000313" key="2">
    <source>
        <dbReference type="EMBL" id="KAF2282596.1"/>
    </source>
</evidence>
<reference evidence="2 3" key="1">
    <citation type="journal article" date="2020" name="Mol. Plant">
        <title>The Chromosome-Based Rubber Tree Genome Provides New Insights into Spurge Genome Evolution and Rubber Biosynthesis.</title>
        <authorList>
            <person name="Liu J."/>
            <person name="Shi C."/>
            <person name="Shi C.C."/>
            <person name="Li W."/>
            <person name="Zhang Q.J."/>
            <person name="Zhang Y."/>
            <person name="Li K."/>
            <person name="Lu H.F."/>
            <person name="Shi C."/>
            <person name="Zhu S.T."/>
            <person name="Xiao Z.Y."/>
            <person name="Nan H."/>
            <person name="Yue Y."/>
            <person name="Zhu X.G."/>
            <person name="Wu Y."/>
            <person name="Hong X.N."/>
            <person name="Fan G.Y."/>
            <person name="Tong Y."/>
            <person name="Zhang D."/>
            <person name="Mao C.L."/>
            <person name="Liu Y.L."/>
            <person name="Hao S.J."/>
            <person name="Liu W.Q."/>
            <person name="Lv M.Q."/>
            <person name="Zhang H.B."/>
            <person name="Liu Y."/>
            <person name="Hu-Tang G.R."/>
            <person name="Wang J.P."/>
            <person name="Wang J.H."/>
            <person name="Sun Y.H."/>
            <person name="Ni S.B."/>
            <person name="Chen W.B."/>
            <person name="Zhang X.C."/>
            <person name="Jiao Y.N."/>
            <person name="Eichler E.E."/>
            <person name="Li G.H."/>
            <person name="Liu X."/>
            <person name="Gao L.Z."/>
        </authorList>
    </citation>
    <scope>NUCLEOTIDE SEQUENCE [LARGE SCALE GENOMIC DNA]</scope>
    <source>
        <strain evidence="3">cv. GT1</strain>
        <tissue evidence="2">Leaf</tissue>
    </source>
</reference>
<protein>
    <submittedName>
        <fullName evidence="2">Uncharacterized protein</fullName>
    </submittedName>
</protein>
<feature type="region of interest" description="Disordered" evidence="1">
    <location>
        <begin position="1"/>
        <end position="50"/>
    </location>
</feature>
<dbReference type="PANTHER" id="PTHR46567">
    <property type="entry name" value="MEDIATOR OF RNA POLYMERASE II TRANSCRIPTION SUBUNIT 12"/>
    <property type="match status" value="1"/>
</dbReference>
<dbReference type="AlphaFoldDB" id="A0A6A6K3F3"/>
<feature type="compositionally biased region" description="Polar residues" evidence="1">
    <location>
        <begin position="1"/>
        <end position="16"/>
    </location>
</feature>
<evidence type="ECO:0000313" key="3">
    <source>
        <dbReference type="Proteomes" id="UP000467840"/>
    </source>
</evidence>
<accession>A0A6A6K3F3</accession>
<comment type="caution">
    <text evidence="2">The sequence shown here is derived from an EMBL/GenBank/DDBJ whole genome shotgun (WGS) entry which is preliminary data.</text>
</comment>
<dbReference type="EMBL" id="JAAGAX010000100">
    <property type="protein sequence ID" value="KAF2282596.1"/>
    <property type="molecule type" value="Genomic_DNA"/>
</dbReference>
<keyword evidence="3" id="KW-1185">Reference proteome</keyword>
<evidence type="ECO:0000256" key="1">
    <source>
        <dbReference type="SAM" id="MobiDB-lite"/>
    </source>
</evidence>
<sequence length="339" mass="36344">MVTHGASKQSGSTSSGLEGPANKGSNRKVMRGGSPGMNRRTTGGAADSALPPPAALRASMSLRLQLLLRLLPIICTDGEPSGRNMRHTLASVILRLLGNRIVHEDADLLFSPVQSSQSKMEVESPLETVSTDLSGESLFDRLLLVLHGLLSNSQPSWLKSRSPSKLMNEFSRDTAGLDREVVESLQNDLDRMQLPGSIRWRIQAAMPVLLPSVRWSISCQLPYVPVAAVASLQPSITMSGSYSGNVSQKNPLPLARITTNVPGKSKPLPLPLPLQQENDMEIDPWTLLEDGTGSGPSSSNTAVIGSGDHANLRASSWLKGAVRVRRTDLTYIGAVDDDS</sequence>
<organism evidence="2 3">
    <name type="scientific">Hevea brasiliensis</name>
    <name type="common">Para rubber tree</name>
    <name type="synonym">Siphonia brasiliensis</name>
    <dbReference type="NCBI Taxonomy" id="3981"/>
    <lineage>
        <taxon>Eukaryota</taxon>
        <taxon>Viridiplantae</taxon>
        <taxon>Streptophyta</taxon>
        <taxon>Embryophyta</taxon>
        <taxon>Tracheophyta</taxon>
        <taxon>Spermatophyta</taxon>
        <taxon>Magnoliopsida</taxon>
        <taxon>eudicotyledons</taxon>
        <taxon>Gunneridae</taxon>
        <taxon>Pentapetalae</taxon>
        <taxon>rosids</taxon>
        <taxon>fabids</taxon>
        <taxon>Malpighiales</taxon>
        <taxon>Euphorbiaceae</taxon>
        <taxon>Crotonoideae</taxon>
        <taxon>Micrandreae</taxon>
        <taxon>Hevea</taxon>
    </lineage>
</organism>